<dbReference type="InterPro" id="IPR003675">
    <property type="entry name" value="Rce1/LyrA-like_dom"/>
</dbReference>
<dbReference type="GO" id="GO:0080120">
    <property type="term" value="P:CAAX-box protein maturation"/>
    <property type="evidence" value="ECO:0007669"/>
    <property type="project" value="UniProtKB-ARBA"/>
</dbReference>
<dbReference type="RefSeq" id="WP_054469029.1">
    <property type="nucleotide sequence ID" value="NZ_CP159837.1"/>
</dbReference>
<reference evidence="3" key="1">
    <citation type="submission" date="2024-07" db="EMBL/GenBank/DDBJ databases">
        <authorList>
            <person name="Kim Y.J."/>
            <person name="Jeong J.Y."/>
        </authorList>
    </citation>
    <scope>NUCLEOTIDE SEQUENCE</scope>
    <source>
        <strain evidence="3">GIHE-MW2</strain>
    </source>
</reference>
<proteinExistence type="predicted"/>
<dbReference type="EMBL" id="CP159837">
    <property type="protein sequence ID" value="XCM37972.1"/>
    <property type="molecule type" value="Genomic_DNA"/>
</dbReference>
<feature type="transmembrane region" description="Helical" evidence="1">
    <location>
        <begin position="90"/>
        <end position="107"/>
    </location>
</feature>
<keyword evidence="1" id="KW-0472">Membrane</keyword>
<evidence type="ECO:0000256" key="1">
    <source>
        <dbReference type="SAM" id="Phobius"/>
    </source>
</evidence>
<dbReference type="Pfam" id="PF02517">
    <property type="entry name" value="Rce1-like"/>
    <property type="match status" value="1"/>
</dbReference>
<protein>
    <submittedName>
        <fullName evidence="3">Type II CAAX endopeptidase family protein</fullName>
    </submittedName>
</protein>
<organism evidence="3">
    <name type="scientific">Planktothricoides raciborskii GIHE-MW2</name>
    <dbReference type="NCBI Taxonomy" id="2792601"/>
    <lineage>
        <taxon>Bacteria</taxon>
        <taxon>Bacillati</taxon>
        <taxon>Cyanobacteriota</taxon>
        <taxon>Cyanophyceae</taxon>
        <taxon>Oscillatoriophycideae</taxon>
        <taxon>Oscillatoriales</taxon>
        <taxon>Oscillatoriaceae</taxon>
        <taxon>Planktothricoides</taxon>
    </lineage>
</organism>
<feature type="transmembrane region" description="Helical" evidence="1">
    <location>
        <begin position="247"/>
        <end position="268"/>
    </location>
</feature>
<feature type="transmembrane region" description="Helical" evidence="1">
    <location>
        <begin position="17"/>
        <end position="38"/>
    </location>
</feature>
<feature type="transmembrane region" description="Helical" evidence="1">
    <location>
        <begin position="183"/>
        <end position="203"/>
    </location>
</feature>
<dbReference type="GO" id="GO:0004175">
    <property type="term" value="F:endopeptidase activity"/>
    <property type="evidence" value="ECO:0007669"/>
    <property type="project" value="UniProtKB-ARBA"/>
</dbReference>
<keyword evidence="1" id="KW-0812">Transmembrane</keyword>
<gene>
    <name evidence="3" type="ORF">ABWT76_000787</name>
</gene>
<name>A0AAU8JGM3_9CYAN</name>
<keyword evidence="1" id="KW-1133">Transmembrane helix</keyword>
<feature type="transmembrane region" description="Helical" evidence="1">
    <location>
        <begin position="158"/>
        <end position="177"/>
    </location>
</feature>
<accession>A0AAU8JGM3</accession>
<feature type="transmembrane region" description="Helical" evidence="1">
    <location>
        <begin position="215"/>
        <end position="235"/>
    </location>
</feature>
<evidence type="ECO:0000313" key="3">
    <source>
        <dbReference type="EMBL" id="XCM37972.1"/>
    </source>
</evidence>
<dbReference type="AlphaFoldDB" id="A0AAU8JGM3"/>
<evidence type="ECO:0000259" key="2">
    <source>
        <dbReference type="Pfam" id="PF02517"/>
    </source>
</evidence>
<feature type="domain" description="CAAX prenyl protease 2/Lysostaphin resistance protein A-like" evidence="2">
    <location>
        <begin position="127"/>
        <end position="220"/>
    </location>
</feature>
<feature type="transmembrane region" description="Helical" evidence="1">
    <location>
        <begin position="127"/>
        <end position="146"/>
    </location>
</feature>
<dbReference type="PANTHER" id="PTHR43592:SF20">
    <property type="entry name" value="ALPHA_BETA-HYDROLASES SUPERFAMILY PROTEIN"/>
    <property type="match status" value="1"/>
</dbReference>
<sequence>MKLISTSLSEYSAPLRLAIFVLTLLCLWAPLAIPIYWLVSDPNWQSILTMAILYGEFIFLVKYWGKHVYQEPKLLHSLGLEFTKRNGQELIRGLAFGLVVVMSLLLLESGLGWLTWQLPEPSNLPKVILEGFLVSLGVGFAEELLFRGWLLTELQRDYSLTASLWASATIFACLHYIKPVEEMVRNLPAFPGLLLLGLTLVWAKRSSQGRLGLPMGFHGGLVWGYYIINTGQLVVYSDQVSEWLTGIGKNPIAGLMGILFLGIIAVFMRRGATRG</sequence>
<dbReference type="PANTHER" id="PTHR43592">
    <property type="entry name" value="CAAX AMINO TERMINAL PROTEASE"/>
    <property type="match status" value="1"/>
</dbReference>
<feature type="transmembrane region" description="Helical" evidence="1">
    <location>
        <begin position="44"/>
        <end position="65"/>
    </location>
</feature>